<dbReference type="InterPro" id="IPR003787">
    <property type="entry name" value="Sulphur_relay_DsrE/F-like"/>
</dbReference>
<protein>
    <submittedName>
        <fullName evidence="1">Uncharacterized protein</fullName>
    </submittedName>
</protein>
<dbReference type="SUPFAM" id="SSF75169">
    <property type="entry name" value="DsrEFH-like"/>
    <property type="match status" value="1"/>
</dbReference>
<proteinExistence type="predicted"/>
<dbReference type="Gene3D" id="3.40.1260.10">
    <property type="entry name" value="DsrEFH-like"/>
    <property type="match status" value="1"/>
</dbReference>
<reference evidence="1" key="1">
    <citation type="submission" date="2019-08" db="EMBL/GenBank/DDBJ databases">
        <authorList>
            <person name="Kucharzyk K."/>
            <person name="Murdoch R.W."/>
            <person name="Higgins S."/>
            <person name="Loffler F."/>
        </authorList>
    </citation>
    <scope>NUCLEOTIDE SEQUENCE</scope>
</reference>
<dbReference type="InterPro" id="IPR027396">
    <property type="entry name" value="DsrEFH-like"/>
</dbReference>
<dbReference type="PANTHER" id="PTHR37691">
    <property type="entry name" value="BLR3518 PROTEIN"/>
    <property type="match status" value="1"/>
</dbReference>
<dbReference type="EMBL" id="VSSQ01001809">
    <property type="protein sequence ID" value="MPM11276.1"/>
    <property type="molecule type" value="Genomic_DNA"/>
</dbReference>
<dbReference type="Pfam" id="PF02635">
    <property type="entry name" value="DsrE"/>
    <property type="match status" value="1"/>
</dbReference>
<accession>A0A644X537</accession>
<dbReference type="PANTHER" id="PTHR37691:SF1">
    <property type="entry name" value="BLR3518 PROTEIN"/>
    <property type="match status" value="1"/>
</dbReference>
<gene>
    <name evidence="1" type="ORF">SDC9_57617</name>
</gene>
<name>A0A644X537_9ZZZZ</name>
<sequence length="128" mass="14252">MITVEGYGEQMDGFKVVFHVDEVSKWKLTLVNVKNFLEDIADAEYSIEIVANAEAVIIFADNRAENTEELVGEMKFLISKGVTISACRNALRANVIAEERLPSFISIVPAGVTRLAILQRQGYSYIKP</sequence>
<evidence type="ECO:0000313" key="1">
    <source>
        <dbReference type="EMBL" id="MPM11276.1"/>
    </source>
</evidence>
<dbReference type="AlphaFoldDB" id="A0A644X537"/>
<comment type="caution">
    <text evidence="1">The sequence shown here is derived from an EMBL/GenBank/DDBJ whole genome shotgun (WGS) entry which is preliminary data.</text>
</comment>
<organism evidence="1">
    <name type="scientific">bioreactor metagenome</name>
    <dbReference type="NCBI Taxonomy" id="1076179"/>
    <lineage>
        <taxon>unclassified sequences</taxon>
        <taxon>metagenomes</taxon>
        <taxon>ecological metagenomes</taxon>
    </lineage>
</organism>